<dbReference type="GO" id="GO:0044780">
    <property type="term" value="P:bacterial-type flagellum assembly"/>
    <property type="evidence" value="ECO:0007669"/>
    <property type="project" value="InterPro"/>
</dbReference>
<evidence type="ECO:0000256" key="4">
    <source>
        <dbReference type="SAM" id="Phobius"/>
    </source>
</evidence>
<reference evidence="7 9" key="2">
    <citation type="submission" date="2016-08" db="EMBL/GenBank/DDBJ databases">
        <authorList>
            <person name="Varghese N."/>
            <person name="Submissions Spin"/>
        </authorList>
    </citation>
    <scope>NUCLEOTIDE SEQUENCE [LARGE SCALE GENOMIC DNA]</scope>
    <source>
        <strain evidence="7 9">HL-109</strain>
    </source>
</reference>
<dbReference type="PANTHER" id="PTHR36307">
    <property type="entry name" value="FLAGELLA BASAL BODY P-RING FORMATION PROTEIN FLGA"/>
    <property type="match status" value="1"/>
</dbReference>
<keyword evidence="6" id="KW-0969">Cilium</keyword>
<dbReference type="AlphaFoldDB" id="A0A0P7X4D6"/>
<dbReference type="SMART" id="SM00858">
    <property type="entry name" value="SAF"/>
    <property type="match status" value="1"/>
</dbReference>
<comment type="caution">
    <text evidence="6">The sequence shown here is derived from an EMBL/GenBank/DDBJ whole genome shotgun (WGS) entry which is preliminary data.</text>
</comment>
<organism evidence="6 8">
    <name type="scientific">Saliniramus fredricksonii</name>
    <dbReference type="NCBI Taxonomy" id="1653334"/>
    <lineage>
        <taxon>Bacteria</taxon>
        <taxon>Pseudomonadati</taxon>
        <taxon>Pseudomonadota</taxon>
        <taxon>Alphaproteobacteria</taxon>
        <taxon>Hyphomicrobiales</taxon>
        <taxon>Salinarimonadaceae</taxon>
        <taxon>Saliniramus</taxon>
    </lineage>
</organism>
<feature type="domain" description="SAF" evidence="5">
    <location>
        <begin position="217"/>
        <end position="279"/>
    </location>
</feature>
<dbReference type="Gene3D" id="3.90.1210.10">
    <property type="entry name" value="Antifreeze-like/N-acetylneuraminic acid synthase C-terminal domain"/>
    <property type="match status" value="1"/>
</dbReference>
<dbReference type="InterPro" id="IPR013974">
    <property type="entry name" value="SAF"/>
</dbReference>
<dbReference type="InterPro" id="IPR017585">
    <property type="entry name" value="SAF_FlgA"/>
</dbReference>
<evidence type="ECO:0000256" key="1">
    <source>
        <dbReference type="ARBA" id="ARBA00004418"/>
    </source>
</evidence>
<accession>A0A0P7X4D6</accession>
<dbReference type="Gene3D" id="2.30.30.760">
    <property type="match status" value="1"/>
</dbReference>
<keyword evidence="4" id="KW-1133">Transmembrane helix</keyword>
<protein>
    <submittedName>
        <fullName evidence="6">Flagella basal body P-ring formation protein FlgA</fullName>
    </submittedName>
</protein>
<keyword evidence="6" id="KW-0282">Flagellum</keyword>
<evidence type="ECO:0000313" key="8">
    <source>
        <dbReference type="Proteomes" id="UP000050497"/>
    </source>
</evidence>
<reference evidence="6 8" key="1">
    <citation type="submission" date="2015-09" db="EMBL/GenBank/DDBJ databases">
        <title>Identification and resolution of microdiversity through metagenomic sequencing of parallel consortia.</title>
        <authorList>
            <person name="Nelson W.C."/>
            <person name="Romine M.F."/>
            <person name="Lindemann S.R."/>
        </authorList>
    </citation>
    <scope>NUCLEOTIDE SEQUENCE [LARGE SCALE GENOMIC DNA]</scope>
    <source>
        <strain evidence="6">HL-109</strain>
    </source>
</reference>
<evidence type="ECO:0000313" key="6">
    <source>
        <dbReference type="EMBL" id="KPQ09694.1"/>
    </source>
</evidence>
<feature type="transmembrane region" description="Helical" evidence="4">
    <location>
        <begin position="21"/>
        <end position="45"/>
    </location>
</feature>
<keyword evidence="9" id="KW-1185">Reference proteome</keyword>
<keyword evidence="4" id="KW-0472">Membrane</keyword>
<evidence type="ECO:0000313" key="7">
    <source>
        <dbReference type="EMBL" id="SCC79827.1"/>
    </source>
</evidence>
<evidence type="ECO:0000259" key="5">
    <source>
        <dbReference type="SMART" id="SM00858"/>
    </source>
</evidence>
<keyword evidence="6" id="KW-0966">Cell projection</keyword>
<dbReference type="STRING" id="1653334.GA0071312_1188"/>
<sequence length="356" mass="38084">MSLDRRIHPLGAQRCARLGPGLIARVAGFILAITLVVVLTVPALATGDDADDAPRLRGDVTVDADVVTIGDLLAGIPDDVAEIAAFRAPDLGENGTIATMRILAAAEQLGLRPPQTFGRNEVHVTRAAREIDENEIAAALAEAIAAQRGEPAEAIEIRFEGRAPHMRVPPHAADPVAVTDLRYDHGSGRLAALVYVGESASRRLGQAMVAGRAVTTVEIAMLERPVSRGERINPADLRIERRPAANIPRDAWYAQLDLEERVARRNLAAGRALRSGDLAREVLVERGQNVMIIYRSRNLTLTMRGAAKESGARGEVIAVTNPESRRVLQATVSGQGRVTVEAPSLGPVAATQRIIQ</sequence>
<evidence type="ECO:0000313" key="9">
    <source>
        <dbReference type="Proteomes" id="UP000182800"/>
    </source>
</evidence>
<dbReference type="OrthoDB" id="5323072at2"/>
<dbReference type="EMBL" id="FMBM01000001">
    <property type="protein sequence ID" value="SCC79827.1"/>
    <property type="molecule type" value="Genomic_DNA"/>
</dbReference>
<keyword evidence="2" id="KW-0732">Signal</keyword>
<dbReference type="NCBIfam" id="TIGR03170">
    <property type="entry name" value="flgA_cterm"/>
    <property type="match status" value="1"/>
</dbReference>
<evidence type="ECO:0000256" key="2">
    <source>
        <dbReference type="ARBA" id="ARBA00022729"/>
    </source>
</evidence>
<name>A0A0P7X4D6_9HYPH</name>
<dbReference type="GO" id="GO:0042597">
    <property type="term" value="C:periplasmic space"/>
    <property type="evidence" value="ECO:0007669"/>
    <property type="project" value="UniProtKB-SubCell"/>
</dbReference>
<proteinExistence type="predicted"/>
<dbReference type="PATRIC" id="fig|1653334.4.peg.493"/>
<dbReference type="EMBL" id="LJSX01000023">
    <property type="protein sequence ID" value="KPQ09694.1"/>
    <property type="molecule type" value="Genomic_DNA"/>
</dbReference>
<comment type="subcellular location">
    <subcellularLocation>
        <location evidence="1">Periplasm</location>
    </subcellularLocation>
</comment>
<dbReference type="PANTHER" id="PTHR36307:SF1">
    <property type="entry name" value="FLAGELLA BASAL BODY P-RING FORMATION PROTEIN FLGA"/>
    <property type="match status" value="1"/>
</dbReference>
<dbReference type="Pfam" id="PF13144">
    <property type="entry name" value="ChapFlgA"/>
    <property type="match status" value="1"/>
</dbReference>
<dbReference type="Proteomes" id="UP000050497">
    <property type="component" value="Unassembled WGS sequence"/>
</dbReference>
<evidence type="ECO:0000256" key="3">
    <source>
        <dbReference type="ARBA" id="ARBA00022764"/>
    </source>
</evidence>
<gene>
    <name evidence="6" type="primary">flgA-2</name>
    <name evidence="7" type="ORF">GA0071312_1188</name>
    <name evidence="6" type="ORF">HLUCCO17_13710</name>
</gene>
<dbReference type="Proteomes" id="UP000182800">
    <property type="component" value="Unassembled WGS sequence"/>
</dbReference>
<dbReference type="CDD" id="cd11614">
    <property type="entry name" value="SAF_CpaB_FlgA_like"/>
    <property type="match status" value="1"/>
</dbReference>
<dbReference type="RefSeq" id="WP_074443965.1">
    <property type="nucleotide sequence ID" value="NZ_FMBM01000001.1"/>
</dbReference>
<dbReference type="InterPro" id="IPR039246">
    <property type="entry name" value="Flagellar_FlgA"/>
</dbReference>
<keyword evidence="3" id="KW-0574">Periplasm</keyword>
<keyword evidence="4" id="KW-0812">Transmembrane</keyword>